<keyword evidence="2" id="KW-1185">Reference proteome</keyword>
<dbReference type="EMBL" id="JAGETZ010000003">
    <property type="protein sequence ID" value="MBO2008884.1"/>
    <property type="molecule type" value="Genomic_DNA"/>
</dbReference>
<protein>
    <recommendedName>
        <fullName evidence="3">DUF3828 domain-containing protein</fullName>
    </recommendedName>
</protein>
<dbReference type="PROSITE" id="PS51257">
    <property type="entry name" value="PROKAR_LIPOPROTEIN"/>
    <property type="match status" value="1"/>
</dbReference>
<dbReference type="Proteomes" id="UP000664369">
    <property type="component" value="Unassembled WGS sequence"/>
</dbReference>
<accession>A0ABS3QCB4</accession>
<proteinExistence type="predicted"/>
<reference evidence="1 2" key="1">
    <citation type="submission" date="2021-03" db="EMBL/GenBank/DDBJ databases">
        <authorList>
            <person name="Kim M.K."/>
        </authorList>
    </citation>
    <scope>NUCLEOTIDE SEQUENCE [LARGE SCALE GENOMIC DNA]</scope>
    <source>
        <strain evidence="1 2">BT442</strain>
    </source>
</reference>
<sequence length="206" mass="22910">MRIVTLVSILIVVGVSSCSSDVAKKDVQQPSSQPRRTTTAASPLATVQQFLAWYRPTQDSLGSLPIVPAWLTDDGDTSDIYKVDFRVAELYLNVFRASGFVSEGYLVNERRAIQKADSTMQADRQSSGPPQGLNYDQVVFSQDPASDLEKLLRTTPTTTVRGDTARVYFSQLPEPADLREGVDLEFLLIRPQGKWVIENIRPVFID</sequence>
<comment type="caution">
    <text evidence="1">The sequence shown here is derived from an EMBL/GenBank/DDBJ whole genome shotgun (WGS) entry which is preliminary data.</text>
</comment>
<evidence type="ECO:0008006" key="3">
    <source>
        <dbReference type="Google" id="ProtNLM"/>
    </source>
</evidence>
<name>A0ABS3QCB4_9BACT</name>
<organism evidence="1 2">
    <name type="scientific">Hymenobacter negativus</name>
    <dbReference type="NCBI Taxonomy" id="2795026"/>
    <lineage>
        <taxon>Bacteria</taxon>
        <taxon>Pseudomonadati</taxon>
        <taxon>Bacteroidota</taxon>
        <taxon>Cytophagia</taxon>
        <taxon>Cytophagales</taxon>
        <taxon>Hymenobacteraceae</taxon>
        <taxon>Hymenobacter</taxon>
    </lineage>
</organism>
<dbReference type="RefSeq" id="WP_208174518.1">
    <property type="nucleotide sequence ID" value="NZ_JAGETZ010000003.1"/>
</dbReference>
<gene>
    <name evidence="1" type="ORF">J4E00_07460</name>
</gene>
<evidence type="ECO:0000313" key="2">
    <source>
        <dbReference type="Proteomes" id="UP000664369"/>
    </source>
</evidence>
<evidence type="ECO:0000313" key="1">
    <source>
        <dbReference type="EMBL" id="MBO2008884.1"/>
    </source>
</evidence>